<dbReference type="PANTHER" id="PTHR42679:SF2">
    <property type="entry name" value="S-METHYL-5'-THIOADENOSINE PHOSPHORYLASE"/>
    <property type="match status" value="1"/>
</dbReference>
<keyword evidence="3 4" id="KW-0660">Purine salvage</keyword>
<dbReference type="GO" id="GO:0017061">
    <property type="term" value="F:S-methyl-5-thioadenosine phosphorylase activity"/>
    <property type="evidence" value="ECO:0007669"/>
    <property type="project" value="UniProtKB-UniRule"/>
</dbReference>
<dbReference type="PROSITE" id="PS01240">
    <property type="entry name" value="PNP_MTAP_2"/>
    <property type="match status" value="1"/>
</dbReference>
<dbReference type="Gene3D" id="3.40.50.1580">
    <property type="entry name" value="Nucleoside phosphorylase domain"/>
    <property type="match status" value="1"/>
</dbReference>
<dbReference type="InterPro" id="IPR000845">
    <property type="entry name" value="Nucleoside_phosphorylase_d"/>
</dbReference>
<feature type="binding site" evidence="4">
    <location>
        <position position="251"/>
    </location>
    <ligand>
        <name>substrate</name>
    </ligand>
</feature>
<sequence>MSAAATQILRRQPTWASTASPIDISARRIQQHQLRYSTFRARVRPLYVRKVFKMSLPNTYPRPVTVAIIGGTGISHLEHFTPTASLTVPTPWGNPSSPIIILETDAGAPVAFIARHGVHHQYTPTEVPSRANIAALRSIGVRTIIAFSAVGSLREEIPPRDFVVPSQIIDRTKGNRPSTFFEGGVVAHVGFSDPFDAKIGKIVKRCEGALSGGAKIHEDKTLIDKRIEGPQFSTRAESKLYRAWGGDIINMSAVPESKLAREAEIHYAMICMATDYDCFRDDAPPVNVTEVMGHMKANALNAQHLVGHLLEELVKEEHDDLHTGVALKESAKYAICTSPAGMSKEVKERLRFLFPDYFPADDS</sequence>
<feature type="binding site" evidence="4">
    <location>
        <begin position="148"/>
        <end position="149"/>
    </location>
    <ligand>
        <name>phosphate</name>
        <dbReference type="ChEBI" id="CHEBI:43474"/>
    </ligand>
</feature>
<name>A0AAD6NKA5_DREDA</name>
<comment type="subcellular location">
    <subcellularLocation>
        <location evidence="4">Cytoplasm</location>
    </subcellularLocation>
    <subcellularLocation>
        <location evidence="4">Nucleus</location>
    </subcellularLocation>
</comment>
<dbReference type="SUPFAM" id="SSF53167">
    <property type="entry name" value="Purine and uridine phosphorylases"/>
    <property type="match status" value="1"/>
</dbReference>
<dbReference type="Pfam" id="PF01048">
    <property type="entry name" value="PNP_UDP_1"/>
    <property type="match status" value="1"/>
</dbReference>
<comment type="caution">
    <text evidence="6">The sequence shown here is derived from an EMBL/GenBank/DDBJ whole genome shotgun (WGS) entry which is preliminary data.</text>
</comment>
<feature type="binding site" evidence="4">
    <location>
        <position position="252"/>
    </location>
    <ligand>
        <name>phosphate</name>
        <dbReference type="ChEBI" id="CHEBI:43474"/>
    </ligand>
</feature>
<evidence type="ECO:0000256" key="3">
    <source>
        <dbReference type="ARBA" id="ARBA00022726"/>
    </source>
</evidence>
<dbReference type="NCBIfam" id="TIGR01694">
    <property type="entry name" value="MTAP"/>
    <property type="match status" value="1"/>
</dbReference>
<protein>
    <recommendedName>
        <fullName evidence="4">S-methyl-5'-thioadenosine phosphorylase</fullName>
        <ecNumber evidence="4">2.4.2.28</ecNumber>
    </recommendedName>
    <alternativeName>
        <fullName evidence="4">5'-methylthioadenosine phosphorylase</fullName>
        <shortName evidence="4">MTA phosphorylase</shortName>
        <shortName evidence="4">MTAP</shortName>
        <shortName evidence="4">MTAPase</shortName>
    </alternativeName>
</protein>
<evidence type="ECO:0000256" key="2">
    <source>
        <dbReference type="ARBA" id="ARBA00022679"/>
    </source>
</evidence>
<organism evidence="6 7">
    <name type="scientific">Drechslerella dactyloides</name>
    <name type="common">Nematode-trapping fungus</name>
    <name type="synonym">Arthrobotrys dactyloides</name>
    <dbReference type="NCBI Taxonomy" id="74499"/>
    <lineage>
        <taxon>Eukaryota</taxon>
        <taxon>Fungi</taxon>
        <taxon>Dikarya</taxon>
        <taxon>Ascomycota</taxon>
        <taxon>Pezizomycotina</taxon>
        <taxon>Orbiliomycetes</taxon>
        <taxon>Orbiliales</taxon>
        <taxon>Orbiliaceae</taxon>
        <taxon>Drechslerella</taxon>
    </lineage>
</organism>
<feature type="binding site" evidence="4">
    <location>
        <position position="72"/>
    </location>
    <ligand>
        <name>phosphate</name>
        <dbReference type="ChEBI" id="CHEBI:43474"/>
    </ligand>
</feature>
<dbReference type="AlphaFoldDB" id="A0AAD6NKA5"/>
<dbReference type="GO" id="GO:0006166">
    <property type="term" value="P:purine ribonucleoside salvage"/>
    <property type="evidence" value="ECO:0007669"/>
    <property type="project" value="UniProtKB-KW"/>
</dbReference>
<evidence type="ECO:0000313" key="7">
    <source>
        <dbReference type="Proteomes" id="UP001221413"/>
    </source>
</evidence>
<gene>
    <name evidence="6" type="ORF">Dda_3858</name>
</gene>
<dbReference type="GO" id="GO:0005829">
    <property type="term" value="C:cytosol"/>
    <property type="evidence" value="ECO:0007669"/>
    <property type="project" value="TreeGrafter"/>
</dbReference>
<feature type="site" description="Important for substrate specificity" evidence="4">
    <location>
        <position position="233"/>
    </location>
</feature>
<accession>A0AAD6NKA5</accession>
<reference evidence="6" key="1">
    <citation type="submission" date="2023-01" db="EMBL/GenBank/DDBJ databases">
        <title>The chitinases involved in constricting ring structure development in the nematode-trapping fungus Drechslerella dactyloides.</title>
        <authorList>
            <person name="Wang R."/>
            <person name="Zhang L."/>
            <person name="Tang P."/>
            <person name="Li S."/>
            <person name="Liang L."/>
        </authorList>
    </citation>
    <scope>NUCLEOTIDE SEQUENCE</scope>
    <source>
        <strain evidence="6">YMF1.00031</strain>
    </source>
</reference>
<dbReference type="PANTHER" id="PTHR42679">
    <property type="entry name" value="S-METHYL-5'-THIOADENOSINE PHOSPHORYLASE"/>
    <property type="match status" value="1"/>
</dbReference>
<dbReference type="InterPro" id="IPR010044">
    <property type="entry name" value="MTAP"/>
</dbReference>
<dbReference type="FunFam" id="3.40.50.1580:FF:000008">
    <property type="entry name" value="S-methyl-5'-thioadenosine phosphorylase"/>
    <property type="match status" value="1"/>
</dbReference>
<comment type="pathway">
    <text evidence="4">Amino-acid biosynthesis; L-methionine biosynthesis via salvage pathway; S-methyl-5-thio-alpha-D-ribose 1-phosphate from S-methyl-5'-thioadenosine (phosphorylase route): step 1/1.</text>
</comment>
<proteinExistence type="inferred from homology"/>
<dbReference type="HAMAP" id="MF_01963">
    <property type="entry name" value="MTAP"/>
    <property type="match status" value="1"/>
</dbReference>
<feature type="binding site" evidence="4">
    <location>
        <begin position="275"/>
        <end position="277"/>
    </location>
    <ligand>
        <name>substrate</name>
    </ligand>
</feature>
<keyword evidence="1 4" id="KW-0328">Glycosyltransferase</keyword>
<keyword evidence="2 4" id="KW-0808">Transferase</keyword>
<keyword evidence="4" id="KW-0963">Cytoplasm</keyword>
<dbReference type="GO" id="GO:0019509">
    <property type="term" value="P:L-methionine salvage from methylthioadenosine"/>
    <property type="evidence" value="ECO:0007669"/>
    <property type="project" value="UniProtKB-UniRule"/>
</dbReference>
<feature type="binding site" evidence="4">
    <location>
        <begin position="115"/>
        <end position="116"/>
    </location>
    <ligand>
        <name>phosphate</name>
        <dbReference type="ChEBI" id="CHEBI:43474"/>
    </ligand>
</feature>
<comment type="subunit">
    <text evidence="4">Homotrimer.</text>
</comment>
<feature type="site" description="Important for substrate specificity" evidence="4">
    <location>
        <position position="288"/>
    </location>
</feature>
<dbReference type="EC" id="2.4.2.28" evidence="4"/>
<evidence type="ECO:0000256" key="1">
    <source>
        <dbReference type="ARBA" id="ARBA00022676"/>
    </source>
</evidence>
<dbReference type="Proteomes" id="UP001221413">
    <property type="component" value="Unassembled WGS sequence"/>
</dbReference>
<dbReference type="CDD" id="cd09010">
    <property type="entry name" value="MTAP_SsMTAPII_like_MTIP"/>
    <property type="match status" value="1"/>
</dbReference>
<comment type="function">
    <text evidence="4">Catalyzes the reversible phosphorylation of S-methyl-5'-thioadenosine (MTA) to adenine and 5-methylthioribose-1-phosphate. Involved in the breakdown of MTA, a major by-product of polyamine biosynthesis. Responsible for the first step in the methionine salvage pathway after MTA has been generated from S-adenosylmethionine. Has broad substrate specificity with 6-aminopurine nucleosides as preferred substrates.</text>
</comment>
<evidence type="ECO:0000259" key="5">
    <source>
        <dbReference type="Pfam" id="PF01048"/>
    </source>
</evidence>
<dbReference type="EMBL" id="JAQGDS010000004">
    <property type="protein sequence ID" value="KAJ6261190.1"/>
    <property type="molecule type" value="Genomic_DNA"/>
</dbReference>
<dbReference type="GO" id="GO:0005634">
    <property type="term" value="C:nucleus"/>
    <property type="evidence" value="ECO:0007669"/>
    <property type="project" value="UniProtKB-SubCell"/>
</dbReference>
<dbReference type="InterPro" id="IPR035994">
    <property type="entry name" value="Nucleoside_phosphorylase_sf"/>
</dbReference>
<dbReference type="InterPro" id="IPR018099">
    <property type="entry name" value="Purine_phosphorylase-2_CS"/>
</dbReference>
<keyword evidence="7" id="KW-1185">Reference proteome</keyword>
<evidence type="ECO:0000313" key="6">
    <source>
        <dbReference type="EMBL" id="KAJ6261190.1"/>
    </source>
</evidence>
<comment type="similarity">
    <text evidence="4">Belongs to the PNP/MTAP phosphorylase family. MTAP subfamily.</text>
</comment>
<comment type="catalytic activity">
    <reaction evidence="4">
        <text>S-methyl-5'-thioadenosine + phosphate = 5-(methylsulfanyl)-alpha-D-ribose 1-phosphate + adenine</text>
        <dbReference type="Rhea" id="RHEA:11852"/>
        <dbReference type="ChEBI" id="CHEBI:16708"/>
        <dbReference type="ChEBI" id="CHEBI:17509"/>
        <dbReference type="ChEBI" id="CHEBI:43474"/>
        <dbReference type="ChEBI" id="CHEBI:58533"/>
        <dbReference type="EC" id="2.4.2.28"/>
    </reaction>
</comment>
<keyword evidence="4" id="KW-0539">Nucleus</keyword>
<evidence type="ECO:0000256" key="4">
    <source>
        <dbReference type="HAMAP-Rule" id="MF_03155"/>
    </source>
</evidence>
<feature type="domain" description="Nucleoside phosphorylase" evidence="5">
    <location>
        <begin position="65"/>
        <end position="310"/>
    </location>
</feature>